<feature type="domain" description="Partial AB-hydrolase lipase" evidence="5">
    <location>
        <begin position="20"/>
        <end position="78"/>
    </location>
</feature>
<reference evidence="8" key="1">
    <citation type="submission" date="2017-02" db="UniProtKB">
        <authorList>
            <consortium name="WormBaseParasite"/>
        </authorList>
    </citation>
    <scope>IDENTIFICATION</scope>
</reference>
<evidence type="ECO:0000259" key="5">
    <source>
        <dbReference type="Pfam" id="PF04083"/>
    </source>
</evidence>
<keyword evidence="7" id="KW-1185">Reference proteome</keyword>
<evidence type="ECO:0000313" key="7">
    <source>
        <dbReference type="Proteomes" id="UP000274131"/>
    </source>
</evidence>
<dbReference type="FunFam" id="3.40.50.1820:FF:000179">
    <property type="entry name" value="Lipase"/>
    <property type="match status" value="1"/>
</dbReference>
<keyword evidence="2" id="KW-0378">Hydrolase</keyword>
<keyword evidence="4" id="KW-1133">Transmembrane helix</keyword>
<feature type="active site" description="Charge relay system" evidence="3">
    <location>
        <position position="367"/>
    </location>
</feature>
<dbReference type="PIRSF" id="PIRSF000862">
    <property type="entry name" value="Steryl_ester_lip"/>
    <property type="match status" value="1"/>
</dbReference>
<evidence type="ECO:0000256" key="4">
    <source>
        <dbReference type="SAM" id="Phobius"/>
    </source>
</evidence>
<keyword evidence="2" id="KW-0443">Lipid metabolism</keyword>
<organism evidence="8">
    <name type="scientific">Enterobius vermicularis</name>
    <name type="common">Human pinworm</name>
    <dbReference type="NCBI Taxonomy" id="51028"/>
    <lineage>
        <taxon>Eukaryota</taxon>
        <taxon>Metazoa</taxon>
        <taxon>Ecdysozoa</taxon>
        <taxon>Nematoda</taxon>
        <taxon>Chromadorea</taxon>
        <taxon>Rhabditida</taxon>
        <taxon>Spirurina</taxon>
        <taxon>Oxyuridomorpha</taxon>
        <taxon>Oxyuroidea</taxon>
        <taxon>Oxyuridae</taxon>
        <taxon>Enterobius</taxon>
    </lineage>
</organism>
<proteinExistence type="inferred from homology"/>
<dbReference type="AlphaFoldDB" id="A0A0N4UXN0"/>
<evidence type="ECO:0000256" key="3">
    <source>
        <dbReference type="PIRSR" id="PIRSR000862-1"/>
    </source>
</evidence>
<dbReference type="EMBL" id="UXUI01007303">
    <property type="protein sequence ID" value="VDD86864.1"/>
    <property type="molecule type" value="Genomic_DNA"/>
</dbReference>
<comment type="similarity">
    <text evidence="1 2">Belongs to the AB hydrolase superfamily. Lipase family.</text>
</comment>
<dbReference type="PANTHER" id="PTHR11005">
    <property type="entry name" value="LYSOSOMAL ACID LIPASE-RELATED"/>
    <property type="match status" value="1"/>
</dbReference>
<evidence type="ECO:0000313" key="6">
    <source>
        <dbReference type="EMBL" id="VDD86864.1"/>
    </source>
</evidence>
<accession>A0A0N4UXN0</accession>
<keyword evidence="4" id="KW-0812">Transmembrane</keyword>
<reference evidence="6 7" key="2">
    <citation type="submission" date="2018-10" db="EMBL/GenBank/DDBJ databases">
        <authorList>
            <consortium name="Pathogen Informatics"/>
        </authorList>
    </citation>
    <scope>NUCLEOTIDE SEQUENCE [LARGE SCALE GENOMIC DNA]</scope>
</reference>
<protein>
    <recommendedName>
        <fullName evidence="2">Lipase</fullName>
    </recommendedName>
</protein>
<keyword evidence="2" id="KW-0442">Lipid degradation</keyword>
<dbReference type="Pfam" id="PF04083">
    <property type="entry name" value="Abhydro_lipase"/>
    <property type="match status" value="1"/>
</dbReference>
<dbReference type="Gene3D" id="3.40.50.1820">
    <property type="entry name" value="alpha/beta hydrolase"/>
    <property type="match status" value="1"/>
</dbReference>
<gene>
    <name evidence="6" type="ORF">EVEC_LOCUS2007</name>
</gene>
<dbReference type="OrthoDB" id="9974421at2759"/>
<dbReference type="SUPFAM" id="SSF53474">
    <property type="entry name" value="alpha/beta-Hydrolases"/>
    <property type="match status" value="1"/>
</dbReference>
<name>A0A0N4UXN0_ENTVE</name>
<evidence type="ECO:0000313" key="8">
    <source>
        <dbReference type="WBParaSite" id="EVEC_0000229901-mRNA-1"/>
    </source>
</evidence>
<evidence type="ECO:0000256" key="2">
    <source>
        <dbReference type="PIRNR" id="PIRNR000862"/>
    </source>
</evidence>
<dbReference type="GO" id="GO:0016042">
    <property type="term" value="P:lipid catabolic process"/>
    <property type="evidence" value="ECO:0007669"/>
    <property type="project" value="UniProtKB-KW"/>
</dbReference>
<dbReference type="InterPro" id="IPR029058">
    <property type="entry name" value="AB_hydrolase_fold"/>
</dbReference>
<evidence type="ECO:0000256" key="1">
    <source>
        <dbReference type="ARBA" id="ARBA00010701"/>
    </source>
</evidence>
<dbReference type="Proteomes" id="UP000274131">
    <property type="component" value="Unassembled WGS sequence"/>
</dbReference>
<feature type="transmembrane region" description="Helical" evidence="4">
    <location>
        <begin position="173"/>
        <end position="189"/>
    </location>
</feature>
<sequence>LNYEVLESIFPFLTGSTVFKIVDRWGYPWETHSVVTNDGYVLVMHRIPYGKPRPKEPRPVVFLQHGLLCTSSVWVMNLPHQSPAFIFADYGFDVWMGNSRGNSYSRGHVETDTTQNNYWHFSWSEMADYDLPAMIDRVLNLTGQESLYYLGHSQGTLTMLSKLSKDRYLNKKVWFFLLIIFLFLKLLAIKNSLKIFSKLNFQLFSMMFGDTEFLPNNIVTRVITQFLCGIASKDPLCENFIFLISGPDSNQMNKVNTKLPVFFIYTRIGVYLAHNPAGTSTRNMMHYAQMVHSGQHIPYDDYIPEANLKRYGPYPPPYNISNIMVPIYLYYSDADWVATSKDVESYLLTQLPKKYLKLAEKLDDFNHNDFLWGLRAPEEIYVPIAKNIRRDFEKYAYLLRSDAKGIL</sequence>
<dbReference type="GO" id="GO:0016788">
    <property type="term" value="F:hydrolase activity, acting on ester bonds"/>
    <property type="evidence" value="ECO:0007669"/>
    <property type="project" value="InterPro"/>
</dbReference>
<feature type="active site" description="Nucleophile" evidence="3">
    <location>
        <position position="153"/>
    </location>
</feature>
<dbReference type="InterPro" id="IPR006693">
    <property type="entry name" value="AB_hydrolase_lipase"/>
</dbReference>
<feature type="active site" description="Charge relay system" evidence="3">
    <location>
        <position position="335"/>
    </location>
</feature>
<dbReference type="WBParaSite" id="EVEC_0000229901-mRNA-1">
    <property type="protein sequence ID" value="EVEC_0000229901-mRNA-1"/>
    <property type="gene ID" value="EVEC_0000229901"/>
</dbReference>
<dbReference type="InterPro" id="IPR025483">
    <property type="entry name" value="Lipase_euk"/>
</dbReference>
<dbReference type="STRING" id="51028.A0A0N4UXN0"/>
<keyword evidence="4" id="KW-0472">Membrane</keyword>